<evidence type="ECO:0000256" key="14">
    <source>
        <dbReference type="ARBA" id="ARBA00032708"/>
    </source>
</evidence>
<dbReference type="PROSITE" id="PS51095">
    <property type="entry name" value="PTS_EIIA_TYPE_3"/>
    <property type="match status" value="1"/>
</dbReference>
<sequence>MNKTEVNLVGFEIVSYAGEARSKLLNAINEARNGNFDVSDQLIEEARESLNKAHNAQTKVLSAEASGEDLELGFIMVHGQDHLMTTLLLSDIVQHLINIYRKDHNS</sequence>
<evidence type="ECO:0000256" key="11">
    <source>
        <dbReference type="ARBA" id="ARBA00022842"/>
    </source>
</evidence>
<dbReference type="SUPFAM" id="SSF46973">
    <property type="entry name" value="Enzyme IIa from lactose specific PTS, IIa-lac"/>
    <property type="match status" value="1"/>
</dbReference>
<dbReference type="PANTHER" id="PTHR34382:SF9">
    <property type="entry name" value="PHOSPHOTRANSFERASE SYSTEM SUGAR-SPECIFIC EII COMPONENT"/>
    <property type="match status" value="1"/>
</dbReference>
<evidence type="ECO:0000256" key="3">
    <source>
        <dbReference type="ARBA" id="ARBA00014322"/>
    </source>
</evidence>
<evidence type="ECO:0000256" key="2">
    <source>
        <dbReference type="ARBA" id="ARBA00011233"/>
    </source>
</evidence>
<dbReference type="GO" id="GO:0005737">
    <property type="term" value="C:cytoplasm"/>
    <property type="evidence" value="ECO:0007669"/>
    <property type="project" value="UniProtKB-SubCell"/>
</dbReference>
<protein>
    <recommendedName>
        <fullName evidence="3">PTS system lactose-specific EIIA component</fullName>
    </recommendedName>
    <alternativeName>
        <fullName evidence="12">EIIA-Lac</fullName>
    </alternativeName>
    <alternativeName>
        <fullName evidence="14">EIII-Lac</fullName>
    </alternativeName>
    <alternativeName>
        <fullName evidence="13">Lactose-specific phosphotransferase enzyme IIA component</fullName>
    </alternativeName>
</protein>
<dbReference type="Proteomes" id="UP000266922">
    <property type="component" value="Unassembled WGS sequence"/>
</dbReference>
<keyword evidence="5" id="KW-0963">Cytoplasm</keyword>
<dbReference type="PANTHER" id="PTHR34382">
    <property type="entry name" value="PTS SYSTEM N,N'-DIACETYLCHITOBIOSE-SPECIFIC EIIA COMPONENT"/>
    <property type="match status" value="1"/>
</dbReference>
<evidence type="ECO:0000256" key="15">
    <source>
        <dbReference type="PIRSR" id="PIRSR000699-1"/>
    </source>
</evidence>
<reference evidence="19 20" key="2">
    <citation type="submission" date="2018-10" db="EMBL/GenBank/DDBJ databases">
        <title>Geobacillus stearothermophilus in processing lines of powdered infant formula.</title>
        <authorList>
            <person name="Rhee M.S."/>
            <person name="Choi I.-G."/>
            <person name="Cho T.J."/>
            <person name="Park B."/>
        </authorList>
    </citation>
    <scope>NUCLEOTIDE SEQUENCE [LARGE SCALE GENOMIC DNA]</scope>
    <source>
        <strain evidence="19 20">FHS-PPGT130</strain>
    </source>
</reference>
<gene>
    <name evidence="19" type="ORF">D9548_13660</name>
    <name evidence="18" type="ORF">GS8_2829</name>
</gene>
<evidence type="ECO:0000256" key="1">
    <source>
        <dbReference type="ARBA" id="ARBA00004496"/>
    </source>
</evidence>
<dbReference type="PIRSF" id="PIRSF000699">
    <property type="entry name" value="PTS_IILac_III"/>
    <property type="match status" value="1"/>
</dbReference>
<evidence type="ECO:0000256" key="9">
    <source>
        <dbReference type="ARBA" id="ARBA00022683"/>
    </source>
</evidence>
<keyword evidence="21" id="KW-1185">Reference proteome</keyword>
<keyword evidence="9" id="KW-0598">Phosphotransferase system</keyword>
<evidence type="ECO:0000256" key="4">
    <source>
        <dbReference type="ARBA" id="ARBA00022448"/>
    </source>
</evidence>
<evidence type="ECO:0000313" key="18">
    <source>
        <dbReference type="EMBL" id="KAF6510672.1"/>
    </source>
</evidence>
<keyword evidence="8" id="KW-0808">Transferase</keyword>
<evidence type="ECO:0000256" key="17">
    <source>
        <dbReference type="PROSITE-ProRule" id="PRU00418"/>
    </source>
</evidence>
<keyword evidence="6" id="KW-0597">Phosphoprotein</keyword>
<evidence type="ECO:0000256" key="5">
    <source>
        <dbReference type="ARBA" id="ARBA00022490"/>
    </source>
</evidence>
<keyword evidence="7" id="KW-0762">Sugar transport</keyword>
<dbReference type="InterPro" id="IPR036542">
    <property type="entry name" value="PTS_IIA_lac/cel_sf"/>
</dbReference>
<feature type="modified residue" description="Phosphohistidine; by HPr" evidence="17">
    <location>
        <position position="78"/>
    </location>
</feature>
<comment type="cofactor">
    <cofactor evidence="16">
        <name>Mg(2+)</name>
        <dbReference type="ChEBI" id="CHEBI:18420"/>
    </cofactor>
    <text evidence="16">Binds 1 Mg(2+) ion per trimer.</text>
</comment>
<accession>A0A3L7D8M1</accession>
<reference evidence="18 21" key="1">
    <citation type="submission" date="2016-03" db="EMBL/GenBank/DDBJ databases">
        <title>Spore heat resistance.</title>
        <authorList>
            <person name="Boekhorst J."/>
            <person name="Berendsen E.M."/>
            <person name="Wells-Bennik M.H."/>
            <person name="Kuipers O.P."/>
        </authorList>
    </citation>
    <scope>NUCLEOTIDE SEQUENCE [LARGE SCALE GENOMIC DNA]</scope>
    <source>
        <strain evidence="18 21">GS8</strain>
    </source>
</reference>
<evidence type="ECO:0000256" key="7">
    <source>
        <dbReference type="ARBA" id="ARBA00022597"/>
    </source>
</evidence>
<proteinExistence type="predicted"/>
<keyword evidence="4" id="KW-0813">Transport</keyword>
<evidence type="ECO:0000313" key="20">
    <source>
        <dbReference type="Proteomes" id="UP000266922"/>
    </source>
</evidence>
<evidence type="ECO:0000256" key="16">
    <source>
        <dbReference type="PIRSR" id="PIRSR000699-2"/>
    </source>
</evidence>
<dbReference type="InterPro" id="IPR003188">
    <property type="entry name" value="PTS_IIA_lac/cel"/>
</dbReference>
<keyword evidence="10 16" id="KW-0479">Metal-binding</keyword>
<comment type="subunit">
    <text evidence="2">Homotrimer.</text>
</comment>
<dbReference type="CDD" id="cd00215">
    <property type="entry name" value="PTS_IIA_lac"/>
    <property type="match status" value="1"/>
</dbReference>
<feature type="binding site" evidence="16">
    <location>
        <position position="81"/>
    </location>
    <ligand>
        <name>Mg(2+)</name>
        <dbReference type="ChEBI" id="CHEBI:18420"/>
        <note>ligand shared between all trimeric partners</note>
    </ligand>
</feature>
<organism evidence="19 20">
    <name type="scientific">Geobacillus stearothermophilus</name>
    <name type="common">Bacillus stearothermophilus</name>
    <dbReference type="NCBI Taxonomy" id="1422"/>
    <lineage>
        <taxon>Bacteria</taxon>
        <taxon>Bacillati</taxon>
        <taxon>Bacillota</taxon>
        <taxon>Bacilli</taxon>
        <taxon>Bacillales</taxon>
        <taxon>Anoxybacillaceae</taxon>
        <taxon>Geobacillus</taxon>
    </lineage>
</organism>
<evidence type="ECO:0000256" key="13">
    <source>
        <dbReference type="ARBA" id="ARBA00031467"/>
    </source>
</evidence>
<dbReference type="GO" id="GO:0046872">
    <property type="term" value="F:metal ion binding"/>
    <property type="evidence" value="ECO:0007669"/>
    <property type="project" value="UniProtKB-KW"/>
</dbReference>
<evidence type="ECO:0000313" key="19">
    <source>
        <dbReference type="EMBL" id="RLQ13096.1"/>
    </source>
</evidence>
<keyword evidence="11 16" id="KW-0460">Magnesium</keyword>
<feature type="active site" description="Tele-phosphohistidine intermediate" evidence="15">
    <location>
        <position position="78"/>
    </location>
</feature>
<dbReference type="AlphaFoldDB" id="A0A3L7D8M1"/>
<dbReference type="Gene3D" id="1.20.58.80">
    <property type="entry name" value="Phosphotransferase system, lactose/cellobiose-type IIA subunit"/>
    <property type="match status" value="1"/>
</dbReference>
<evidence type="ECO:0000256" key="6">
    <source>
        <dbReference type="ARBA" id="ARBA00022553"/>
    </source>
</evidence>
<dbReference type="EMBL" id="LUCS01000028">
    <property type="protein sequence ID" value="KAF6510672.1"/>
    <property type="molecule type" value="Genomic_DNA"/>
</dbReference>
<comment type="subcellular location">
    <subcellularLocation>
        <location evidence="1">Cytoplasm</location>
    </subcellularLocation>
</comment>
<dbReference type="Pfam" id="PF02255">
    <property type="entry name" value="PTS_IIA"/>
    <property type="match status" value="1"/>
</dbReference>
<name>A0A3L7D8M1_GEOSE</name>
<evidence type="ECO:0000256" key="12">
    <source>
        <dbReference type="ARBA" id="ARBA00030293"/>
    </source>
</evidence>
<dbReference type="OrthoDB" id="350602at2"/>
<evidence type="ECO:0000256" key="8">
    <source>
        <dbReference type="ARBA" id="ARBA00022679"/>
    </source>
</evidence>
<comment type="caution">
    <text evidence="19">The sequence shown here is derived from an EMBL/GenBank/DDBJ whole genome shotgun (WGS) entry which is preliminary data.</text>
</comment>
<dbReference type="GO" id="GO:0016740">
    <property type="term" value="F:transferase activity"/>
    <property type="evidence" value="ECO:0007669"/>
    <property type="project" value="UniProtKB-KW"/>
</dbReference>
<dbReference type="EMBL" id="RCTJ01000071">
    <property type="protein sequence ID" value="RLQ13096.1"/>
    <property type="molecule type" value="Genomic_DNA"/>
</dbReference>
<evidence type="ECO:0000313" key="21">
    <source>
        <dbReference type="Proteomes" id="UP000773850"/>
    </source>
</evidence>
<dbReference type="RefSeq" id="WP_049624219.1">
    <property type="nucleotide sequence ID" value="NZ_JARMRZ010000155.1"/>
</dbReference>
<dbReference type="Proteomes" id="UP000773850">
    <property type="component" value="Unassembled WGS sequence"/>
</dbReference>
<evidence type="ECO:0000256" key="10">
    <source>
        <dbReference type="ARBA" id="ARBA00022723"/>
    </source>
</evidence>
<dbReference type="GO" id="GO:0009401">
    <property type="term" value="P:phosphoenolpyruvate-dependent sugar phosphotransferase system"/>
    <property type="evidence" value="ECO:0007669"/>
    <property type="project" value="UniProtKB-KW"/>
</dbReference>